<dbReference type="Gene3D" id="3.40.1350.10">
    <property type="match status" value="1"/>
</dbReference>
<dbReference type="Pfam" id="PF13156">
    <property type="entry name" value="Mrr_cat_2"/>
    <property type="match status" value="1"/>
</dbReference>
<dbReference type="InterPro" id="IPR041635">
    <property type="entry name" value="Type_ISP_LLaBIII_C"/>
</dbReference>
<dbReference type="Pfam" id="PF00271">
    <property type="entry name" value="Helicase_C"/>
    <property type="match status" value="1"/>
</dbReference>
<evidence type="ECO:0000313" key="2">
    <source>
        <dbReference type="EMBL" id="GCL42078.1"/>
    </source>
</evidence>
<dbReference type="InterPro" id="IPR029063">
    <property type="entry name" value="SAM-dependent_MTases_sf"/>
</dbReference>
<dbReference type="SUPFAM" id="SSF52540">
    <property type="entry name" value="P-loop containing nucleoside triphosphate hydrolases"/>
    <property type="match status" value="2"/>
</dbReference>
<evidence type="ECO:0000313" key="3">
    <source>
        <dbReference type="Proteomes" id="UP000299367"/>
    </source>
</evidence>
<dbReference type="GO" id="GO:0016787">
    <property type="term" value="F:hydrolase activity"/>
    <property type="evidence" value="ECO:0007669"/>
    <property type="project" value="InterPro"/>
</dbReference>
<proteinExistence type="predicted"/>
<dbReference type="GO" id="GO:0005829">
    <property type="term" value="C:cytosol"/>
    <property type="evidence" value="ECO:0007669"/>
    <property type="project" value="TreeGrafter"/>
</dbReference>
<dbReference type="InterPro" id="IPR001650">
    <property type="entry name" value="Helicase_C-like"/>
</dbReference>
<dbReference type="CDD" id="cd22333">
    <property type="entry name" value="LlaBIII_nuclease-like"/>
    <property type="match status" value="1"/>
</dbReference>
<dbReference type="SUPFAM" id="SSF53335">
    <property type="entry name" value="S-adenosyl-L-methionine-dependent methyltransferases"/>
    <property type="match status" value="1"/>
</dbReference>
<dbReference type="PRINTS" id="PR00507">
    <property type="entry name" value="N12N6MTFRASE"/>
</dbReference>
<organism evidence="2 3">
    <name type="scientific">Dolichospermum planctonicum</name>
    <dbReference type="NCBI Taxonomy" id="136072"/>
    <lineage>
        <taxon>Bacteria</taxon>
        <taxon>Bacillati</taxon>
        <taxon>Cyanobacteriota</taxon>
        <taxon>Cyanophyceae</taxon>
        <taxon>Nostocales</taxon>
        <taxon>Aphanizomenonaceae</taxon>
        <taxon>Dolichospermum</taxon>
    </lineage>
</organism>
<dbReference type="InterPro" id="IPR050742">
    <property type="entry name" value="Helicase_Restrict-Modif_Enz"/>
</dbReference>
<feature type="domain" description="Helicase ATP-binding" evidence="1">
    <location>
        <begin position="178"/>
        <end position="384"/>
    </location>
</feature>
<comment type="caution">
    <text evidence="2">The sequence shown here is derived from an EMBL/GenBank/DDBJ whole genome shotgun (WGS) entry which is preliminary data.</text>
</comment>
<dbReference type="InterPro" id="IPR027417">
    <property type="entry name" value="P-loop_NTPase"/>
</dbReference>
<dbReference type="SMART" id="SM00487">
    <property type="entry name" value="DEXDc"/>
    <property type="match status" value="1"/>
</dbReference>
<dbReference type="SUPFAM" id="SSF52980">
    <property type="entry name" value="Restriction endonuclease-like"/>
    <property type="match status" value="1"/>
</dbReference>
<dbReference type="InterPro" id="IPR053980">
    <property type="entry name" value="ISP_coupler"/>
</dbReference>
<dbReference type="PROSITE" id="PS51192">
    <property type="entry name" value="HELICASE_ATP_BIND_1"/>
    <property type="match status" value="1"/>
</dbReference>
<dbReference type="Proteomes" id="UP000299367">
    <property type="component" value="Unassembled WGS sequence"/>
</dbReference>
<dbReference type="Pfam" id="PF04851">
    <property type="entry name" value="ResIII"/>
    <property type="match status" value="1"/>
</dbReference>
<dbReference type="Gene3D" id="3.40.50.150">
    <property type="entry name" value="Vaccinia Virus protein VP39"/>
    <property type="match status" value="1"/>
</dbReference>
<gene>
    <name evidence="2" type="ORF">NIES80_17800</name>
</gene>
<sequence>MTIGKILKEFRQNSQSPRELGDKFERLMLTYLKTDPIYKEYFSEVWLWMDFPKRGNMPDTGIDLVAVIRDTGDYCAIQCKCYGEDQTLEKSDIDSFFTASGTNLFKKRMIISTTNKWSKNALAALDGQQIPVIRATIYDLANSPIDWEQFSLENPDHLELKPKKKIRPHQQTALEKVLTGFQTGDRGKLIMACGTGKTFTALKIAENFPKENNLILFLVPSISLLSQTLREWTAETDINFHSIAVCSDVNVGKSKQKSKNDDLADITVNDLAFPATTNANDIIKSYHNIQSKNQKELTVIFSTYQSIQAISDAQKQGLPEFDLIICDEAHRTTGVTIAGEDESYFVRVHNQDFIQAKKRLYMTATPKIYSDDTKVQAQENDAFLCSMDDVDIYGQEFHRLSFGEAVSVGLLTDYKVMVLAVDEKFVSATFQQQLADANNELNLDDAVKIVGCWNGLAKRLIKDAQGEDIEDNNPMKRAVAFSRSIKDSKKIVDVFADIINQYQQLNPDDEDFLECNLDHVDGTQNSLERNSKLEWLKAELPLTPTKGGNSGNICRILSNARCLSEGVDIPALDAVMFLTPRNSVVDVVQSVGRVMRKAEGKKYGYIILPVGIPADIPPEVALKDNQKYQVIWRVLQALRSHDDRFNDTVNKIELNKRRPPQIAVIGVGGKTENDGSSQSAKKGSSYKQLELNFPIEEWRNAIYAKIVTKCGDRQYWEKWAKNVAEIADTHISRIKALLVGANGRSPLQSEAKKVFDDFITGLHQNINPNVTEDEAIEMLSQHLITKPVFDALFEGYEFTKYNPVSQTMQRMLDVLEGQSLQKEVKTLDKFYQSVRERASGIDNAEGKQRIIIELYDKFFRAAFPRLVERLGIVYTPVEVVDFIIKSADFALKQEFGVGLTDEGVHILDPFTGTGTFMVRLLQSGLIKPEDLQRKFSYELHCNEIVLLAYYIAAINIEESYHFLAGGEYQPFNGIVLTDTFQMFENAGYLLESIFPENNQRVINQKQRDITVIIGNLPYSAKQKNENDSNKNLKYENLDEKIGNSYAKYSTATLRNSLYGSEIRALKWASERIKDKGVICFVTNGAFIYKGFADGLRKCLVDEFTSIYCFNLKGDMRVSWWKQEGGQIFGVGSQAGIAIIILIKNPDRKSENKIFYHDIGDYLTREQKLSIIQNFGNISAIQWKTITPNDSYDWINQRNDIFESFIALGDKKDKITKTIFEVYSGGVKTNRDTWVYNFSAQSVINNMTKMIDFYNKQLEAFRSYLKGKILNNAEERKTVIESFIDNDNKKISWSRELKYHVGRDIEHSFNSDFITYSMYRPFCKQCLYFDKNFNDVPGQFPKILPSQNLENLVICVVGVGAQKDFSTLIIDVIPDYGLQHNGQCFPLYTYEKQSELGELFATATTEQYTKKENIPDSILKEYQQKYQDTTITKSDIFYYIYGVLHSPEYKQRFASDLKKMLPRIPFTADFWTFSQAGRELAYYHLNYETIEPYELEEFKKELYLDDQDYQVEKMVFGKNKNGLDKTIIIYNSKLTLSQIPLEAYEYIVNGKSALEWIMERYKVTKDKDSGIINDPNHWSENPRYIVDLVKRIVRVSLETVRIVKSLPALNEW</sequence>
<protein>
    <recommendedName>
        <fullName evidence="1">Helicase ATP-binding domain-containing protein</fullName>
    </recommendedName>
</protein>
<accession>A0A480AFR4</accession>
<reference evidence="3" key="1">
    <citation type="submission" date="2019-02" db="EMBL/GenBank/DDBJ databases">
        <title>Draft genome sequence of Dolichospermum planctonicum NIES-80.</title>
        <authorList>
            <person name="Yamaguchi H."/>
            <person name="Suzuki S."/>
            <person name="Kawachi M."/>
        </authorList>
    </citation>
    <scope>NUCLEOTIDE SEQUENCE [LARGE SCALE GENOMIC DNA]</scope>
    <source>
        <strain evidence="3">NIES-80</strain>
    </source>
</reference>
<dbReference type="InterPro" id="IPR011335">
    <property type="entry name" value="Restrct_endonuc-II-like"/>
</dbReference>
<dbReference type="InterPro" id="IPR014001">
    <property type="entry name" value="Helicase_ATP-bd"/>
</dbReference>
<dbReference type="InterPro" id="IPR011856">
    <property type="entry name" value="tRNA_endonuc-like_dom_sf"/>
</dbReference>
<dbReference type="EMBL" id="BJCF01000015">
    <property type="protein sequence ID" value="GCL42078.1"/>
    <property type="molecule type" value="Genomic_DNA"/>
</dbReference>
<dbReference type="InterPro" id="IPR039442">
    <property type="entry name" value="Mrr-like_dom"/>
</dbReference>
<dbReference type="Gene3D" id="3.40.50.300">
    <property type="entry name" value="P-loop containing nucleotide triphosphate hydrolases"/>
    <property type="match status" value="2"/>
</dbReference>
<dbReference type="RefSeq" id="WP_137907730.1">
    <property type="nucleotide sequence ID" value="NZ_BJCF01000015.1"/>
</dbReference>
<dbReference type="InterPro" id="IPR006935">
    <property type="entry name" value="Helicase/UvrB_N"/>
</dbReference>
<evidence type="ECO:0000259" key="1">
    <source>
        <dbReference type="PROSITE" id="PS51192"/>
    </source>
</evidence>
<dbReference type="CDD" id="cd18785">
    <property type="entry name" value="SF2_C"/>
    <property type="match status" value="1"/>
</dbReference>
<dbReference type="GO" id="GO:0003677">
    <property type="term" value="F:DNA binding"/>
    <property type="evidence" value="ECO:0007669"/>
    <property type="project" value="InterPro"/>
</dbReference>
<dbReference type="PANTHER" id="PTHR47396">
    <property type="entry name" value="TYPE I RESTRICTION ENZYME ECOKI R PROTEIN"/>
    <property type="match status" value="1"/>
</dbReference>
<dbReference type="Pfam" id="PF18135">
    <property type="entry name" value="Type_ISP_C"/>
    <property type="match status" value="1"/>
</dbReference>
<dbReference type="GO" id="GO:0005524">
    <property type="term" value="F:ATP binding"/>
    <property type="evidence" value="ECO:0007669"/>
    <property type="project" value="InterPro"/>
</dbReference>
<name>A0A480AFR4_9CYAN</name>
<dbReference type="OrthoDB" id="9758243at2"/>
<dbReference type="PANTHER" id="PTHR47396:SF1">
    <property type="entry name" value="ATP-DEPENDENT HELICASE IRC3-RELATED"/>
    <property type="match status" value="1"/>
</dbReference>
<dbReference type="Pfam" id="PF22240">
    <property type="entry name" value="ISP_coupler"/>
    <property type="match status" value="1"/>
</dbReference>